<dbReference type="AlphaFoldDB" id="A0A1I7Y9M6"/>
<accession>A0A1I7Y9M6</accession>
<protein>
    <submittedName>
        <fullName evidence="3">Uncharacterized protein</fullName>
    </submittedName>
</protein>
<dbReference type="Proteomes" id="UP000095287">
    <property type="component" value="Unplaced"/>
</dbReference>
<dbReference type="WBParaSite" id="L893_g1408.t1">
    <property type="protein sequence ID" value="L893_g1408.t1"/>
    <property type="gene ID" value="L893_g1408"/>
</dbReference>
<feature type="signal peptide" evidence="1">
    <location>
        <begin position="1"/>
        <end position="22"/>
    </location>
</feature>
<evidence type="ECO:0000313" key="3">
    <source>
        <dbReference type="WBParaSite" id="L893_g1408.t1"/>
    </source>
</evidence>
<keyword evidence="2" id="KW-1185">Reference proteome</keyword>
<sequence>MRAAIGLLTSLLLLCWSPLVTASYKNVIACGTYREAQKVPPSMQPFADLWVPRVLRAAFKWSPEKSSFVELENNNPPTSLFGLGQETTFNDCGYAAVKEMCRTAYDPRFSHVVTLNKTKSLLACTAYCKDVFILPSVPEEKGPVEVQLFKCQGDIHTKEPEVPEGSWSDRLTTLDFPFMGRCKYEDYWLKESIKFCGRKPTNYVFGAQCGGARKYNEIIFVCDQPKKRVVNDKYDTLPQLQNNDVHKTFFRRLVEIVERFQEAKSRNESDAVERYTSDLHQAYEMAYTEDVIFIAIKENNNQVLRVNDALYINEPYLSASKNGYRSREKQFVLLQGYLKLVSKQRSFEAFHLALHLLSNQTVFEGKTVAERLRFLDGYGAESIDTIWTLFNYGFPELKEPLTEYYVEYMKDHTFGIGREHLGFLNESGASARDPDSVPKRAPSR</sequence>
<evidence type="ECO:0000256" key="1">
    <source>
        <dbReference type="SAM" id="SignalP"/>
    </source>
</evidence>
<name>A0A1I7Y9M6_9BILA</name>
<organism evidence="2 3">
    <name type="scientific">Steinernema glaseri</name>
    <dbReference type="NCBI Taxonomy" id="37863"/>
    <lineage>
        <taxon>Eukaryota</taxon>
        <taxon>Metazoa</taxon>
        <taxon>Ecdysozoa</taxon>
        <taxon>Nematoda</taxon>
        <taxon>Chromadorea</taxon>
        <taxon>Rhabditida</taxon>
        <taxon>Tylenchina</taxon>
        <taxon>Panagrolaimomorpha</taxon>
        <taxon>Strongyloidoidea</taxon>
        <taxon>Steinernematidae</taxon>
        <taxon>Steinernema</taxon>
    </lineage>
</organism>
<evidence type="ECO:0000313" key="2">
    <source>
        <dbReference type="Proteomes" id="UP000095287"/>
    </source>
</evidence>
<keyword evidence="1" id="KW-0732">Signal</keyword>
<proteinExistence type="predicted"/>
<feature type="chain" id="PRO_5009311875" evidence="1">
    <location>
        <begin position="23"/>
        <end position="444"/>
    </location>
</feature>
<reference evidence="3" key="1">
    <citation type="submission" date="2016-11" db="UniProtKB">
        <authorList>
            <consortium name="WormBaseParasite"/>
        </authorList>
    </citation>
    <scope>IDENTIFICATION</scope>
</reference>